<dbReference type="PROSITE" id="PS50097">
    <property type="entry name" value="BTB"/>
    <property type="match status" value="1"/>
</dbReference>
<dbReference type="SMART" id="SM00225">
    <property type="entry name" value="BTB"/>
    <property type="match status" value="1"/>
</dbReference>
<reference evidence="3" key="1">
    <citation type="submission" date="2022-01" db="EMBL/GenBank/DDBJ databases">
        <authorList>
            <person name="King R."/>
        </authorList>
    </citation>
    <scope>NUCLEOTIDE SEQUENCE</scope>
</reference>
<gene>
    <name evidence="3" type="ORF">CHIRRI_LOCUS13972</name>
</gene>
<dbReference type="PANTHER" id="PTHR47274">
    <property type="entry name" value="BTB/POZ DOMAIN CONTAINING PROTEIN, EXPRESSED-RELATED"/>
    <property type="match status" value="1"/>
</dbReference>
<dbReference type="PANTHER" id="PTHR47274:SF1">
    <property type="entry name" value="BTB_POZ DOMAIN CONTAINING PROTEIN, EXPRESSED"/>
    <property type="match status" value="1"/>
</dbReference>
<dbReference type="EMBL" id="OU895880">
    <property type="protein sequence ID" value="CAG9811163.1"/>
    <property type="molecule type" value="Genomic_DNA"/>
</dbReference>
<dbReference type="CDD" id="cd18186">
    <property type="entry name" value="BTB_POZ_ZBTB_KLHL-like"/>
    <property type="match status" value="1"/>
</dbReference>
<accession>A0A9N9WVS9</accession>
<evidence type="ECO:0000313" key="3">
    <source>
        <dbReference type="EMBL" id="CAG9811163.1"/>
    </source>
</evidence>
<evidence type="ECO:0000256" key="1">
    <source>
        <dbReference type="ARBA" id="ARBA00002668"/>
    </source>
</evidence>
<dbReference type="Pfam" id="PF00651">
    <property type="entry name" value="BTB"/>
    <property type="match status" value="1"/>
</dbReference>
<comment type="function">
    <text evidence="1">May act as a substrate-specific adapter of an E3 ubiquitin-protein ligase complex (CUL3-RBX1-BTB) which mediates the ubiquitination and subsequent proteasomal degradation of target proteins.</text>
</comment>
<feature type="domain" description="BTB" evidence="2">
    <location>
        <begin position="45"/>
        <end position="98"/>
    </location>
</feature>
<dbReference type="AlphaFoldDB" id="A0A9N9WVS9"/>
<evidence type="ECO:0000313" key="4">
    <source>
        <dbReference type="Proteomes" id="UP001153620"/>
    </source>
</evidence>
<sequence length="200" mass="23386">MKNSTKIKICASKLKQMCPKTYQMKSKVSWLKTNPSRTSKSPSKVKIHKFLLAARSPILAEILKSNPEVENLNLVEISVEIFEIILKFLYTDELPGDNGTIVLHLFAAAEKLKIEKIKNFAGTKLINTIDQENALNILKLSNKYEHEELRQKSFNKVKKMYPKCDFKDFHKTNFELMMKIIEQFEKYENLFVNWKKNLKL</sequence>
<dbReference type="OrthoDB" id="6359816at2759"/>
<dbReference type="InterPro" id="IPR011333">
    <property type="entry name" value="SKP1/BTB/POZ_sf"/>
</dbReference>
<keyword evidence="4" id="KW-1185">Reference proteome</keyword>
<dbReference type="Gene3D" id="3.30.710.10">
    <property type="entry name" value="Potassium Channel Kv1.1, Chain A"/>
    <property type="match status" value="1"/>
</dbReference>
<evidence type="ECO:0000259" key="2">
    <source>
        <dbReference type="PROSITE" id="PS50097"/>
    </source>
</evidence>
<dbReference type="InterPro" id="IPR000210">
    <property type="entry name" value="BTB/POZ_dom"/>
</dbReference>
<dbReference type="Proteomes" id="UP001153620">
    <property type="component" value="Chromosome 4"/>
</dbReference>
<dbReference type="InterPro" id="IPR044784">
    <property type="entry name" value="At1g01640-like"/>
</dbReference>
<protein>
    <recommendedName>
        <fullName evidence="2">BTB domain-containing protein</fullName>
    </recommendedName>
</protein>
<name>A0A9N9WVS9_9DIPT</name>
<proteinExistence type="predicted"/>
<dbReference type="SUPFAM" id="SSF54695">
    <property type="entry name" value="POZ domain"/>
    <property type="match status" value="1"/>
</dbReference>
<reference evidence="3" key="2">
    <citation type="submission" date="2022-10" db="EMBL/GenBank/DDBJ databases">
        <authorList>
            <consortium name="ENA_rothamsted_submissions"/>
            <consortium name="culmorum"/>
            <person name="King R."/>
        </authorList>
    </citation>
    <scope>NUCLEOTIDE SEQUENCE</scope>
</reference>
<organism evidence="3 4">
    <name type="scientific">Chironomus riparius</name>
    <dbReference type="NCBI Taxonomy" id="315576"/>
    <lineage>
        <taxon>Eukaryota</taxon>
        <taxon>Metazoa</taxon>
        <taxon>Ecdysozoa</taxon>
        <taxon>Arthropoda</taxon>
        <taxon>Hexapoda</taxon>
        <taxon>Insecta</taxon>
        <taxon>Pterygota</taxon>
        <taxon>Neoptera</taxon>
        <taxon>Endopterygota</taxon>
        <taxon>Diptera</taxon>
        <taxon>Nematocera</taxon>
        <taxon>Chironomoidea</taxon>
        <taxon>Chironomidae</taxon>
        <taxon>Chironominae</taxon>
        <taxon>Chironomus</taxon>
    </lineage>
</organism>